<keyword evidence="3" id="KW-1185">Reference proteome</keyword>
<accession>M7T1R6</accession>
<protein>
    <submittedName>
        <fullName evidence="2">Putative short-chain dehydrogenase reductase family protein</fullName>
    </submittedName>
</protein>
<dbReference type="Proteomes" id="UP000012174">
    <property type="component" value="Unassembled WGS sequence"/>
</dbReference>
<keyword evidence="1" id="KW-0732">Signal</keyword>
<evidence type="ECO:0000256" key="1">
    <source>
        <dbReference type="SAM" id="SignalP"/>
    </source>
</evidence>
<dbReference type="EMBL" id="KB705781">
    <property type="protein sequence ID" value="EMR70788.1"/>
    <property type="molecule type" value="Genomic_DNA"/>
</dbReference>
<dbReference type="AlphaFoldDB" id="M7T1R6"/>
<organism evidence="2 3">
    <name type="scientific">Eutypa lata (strain UCR-EL1)</name>
    <name type="common">Grapevine dieback disease fungus</name>
    <name type="synonym">Eutypa armeniacae</name>
    <dbReference type="NCBI Taxonomy" id="1287681"/>
    <lineage>
        <taxon>Eukaryota</taxon>
        <taxon>Fungi</taxon>
        <taxon>Dikarya</taxon>
        <taxon>Ascomycota</taxon>
        <taxon>Pezizomycotina</taxon>
        <taxon>Sordariomycetes</taxon>
        <taxon>Xylariomycetidae</taxon>
        <taxon>Xylariales</taxon>
        <taxon>Diatrypaceae</taxon>
        <taxon>Eutypa</taxon>
    </lineage>
</organism>
<name>M7T1R6_EUTLA</name>
<gene>
    <name evidence="2" type="ORF">UCREL1_2169</name>
</gene>
<feature type="signal peptide" evidence="1">
    <location>
        <begin position="1"/>
        <end position="23"/>
    </location>
</feature>
<evidence type="ECO:0000313" key="2">
    <source>
        <dbReference type="EMBL" id="EMR70788.1"/>
    </source>
</evidence>
<sequence length="98" mass="10871">MFQVNYLFTVLLDTLLFPMLKKSKGPSGKPRNLTLVASSMFLIAEFAERNAPALFPAFDDNAGQLIKKEDVIVNVMDSTFTPGTSFFRDQPLLLRAAA</sequence>
<dbReference type="HOGENOM" id="CLU_2333608_0_0_1"/>
<feature type="chain" id="PRO_5004085237" evidence="1">
    <location>
        <begin position="24"/>
        <end position="98"/>
    </location>
</feature>
<dbReference type="KEGG" id="ela:UCREL1_2169"/>
<proteinExistence type="predicted"/>
<evidence type="ECO:0000313" key="3">
    <source>
        <dbReference type="Proteomes" id="UP000012174"/>
    </source>
</evidence>
<reference evidence="3" key="1">
    <citation type="journal article" date="2013" name="Genome Announc.">
        <title>Draft genome sequence of the grapevine dieback fungus Eutypa lata UCR-EL1.</title>
        <authorList>
            <person name="Blanco-Ulate B."/>
            <person name="Rolshausen P.E."/>
            <person name="Cantu D."/>
        </authorList>
    </citation>
    <scope>NUCLEOTIDE SEQUENCE [LARGE SCALE GENOMIC DNA]</scope>
    <source>
        <strain evidence="3">UCR-EL1</strain>
    </source>
</reference>